<sequence>MDPYQLALPNGKLAECVSRGSALEPCCAQVNGTFSGYFQQCTTTKAMSLADCLAPAGPGDHGAYIRCSRSSSSGATKHVGKSKRSKIVNGLVLPRQGQREMTIDSSDTRIVTGTRSTPYDFNKSKNSDCYQRMCSNEGNGGLRGPTDKGCTTESCFKNNYCARIKGEAQVKIGGFFESRYGLDQTANVMWKALERTQAGKRSRLCKNCCADPKYTTTGSWWEDWEWSVPPFVGLHHTIGGDPRNSMFVNTLVKWEEIRACQAILNALGTIAGFRGNFGSYVGSVTPLIKC</sequence>
<organism evidence="1 2">
    <name type="scientific">Violaceomyces palustris</name>
    <dbReference type="NCBI Taxonomy" id="1673888"/>
    <lineage>
        <taxon>Eukaryota</taxon>
        <taxon>Fungi</taxon>
        <taxon>Dikarya</taxon>
        <taxon>Basidiomycota</taxon>
        <taxon>Ustilaginomycotina</taxon>
        <taxon>Ustilaginomycetes</taxon>
        <taxon>Violaceomycetales</taxon>
        <taxon>Violaceomycetaceae</taxon>
        <taxon>Violaceomyces</taxon>
    </lineage>
</organism>
<gene>
    <name evidence="1" type="ORF">IE53DRAFT_361294</name>
</gene>
<proteinExistence type="predicted"/>
<accession>A0ACD0P132</accession>
<protein>
    <submittedName>
        <fullName evidence="1">Uncharacterized protein</fullName>
    </submittedName>
</protein>
<name>A0ACD0P132_9BASI</name>
<dbReference type="EMBL" id="KZ819816">
    <property type="protein sequence ID" value="PWN51800.1"/>
    <property type="molecule type" value="Genomic_DNA"/>
</dbReference>
<evidence type="ECO:0000313" key="1">
    <source>
        <dbReference type="EMBL" id="PWN51800.1"/>
    </source>
</evidence>
<reference evidence="1 2" key="1">
    <citation type="journal article" date="2018" name="Mol. Biol. Evol.">
        <title>Broad Genomic Sampling Reveals a Smut Pathogenic Ancestry of the Fungal Clade Ustilaginomycotina.</title>
        <authorList>
            <person name="Kijpornyongpan T."/>
            <person name="Mondo S.J."/>
            <person name="Barry K."/>
            <person name="Sandor L."/>
            <person name="Lee J."/>
            <person name="Lipzen A."/>
            <person name="Pangilinan J."/>
            <person name="LaButti K."/>
            <person name="Hainaut M."/>
            <person name="Henrissat B."/>
            <person name="Grigoriev I.V."/>
            <person name="Spatafora J.W."/>
            <person name="Aime M.C."/>
        </authorList>
    </citation>
    <scope>NUCLEOTIDE SEQUENCE [LARGE SCALE GENOMIC DNA]</scope>
    <source>
        <strain evidence="1 2">SA 807</strain>
    </source>
</reference>
<dbReference type="Proteomes" id="UP000245626">
    <property type="component" value="Unassembled WGS sequence"/>
</dbReference>
<evidence type="ECO:0000313" key="2">
    <source>
        <dbReference type="Proteomes" id="UP000245626"/>
    </source>
</evidence>
<keyword evidence="2" id="KW-1185">Reference proteome</keyword>